<dbReference type="Pfam" id="PF09922">
    <property type="entry name" value="LiaF-like_C"/>
    <property type="match status" value="1"/>
</dbReference>
<feature type="transmembrane region" description="Helical" evidence="1">
    <location>
        <begin position="95"/>
        <end position="111"/>
    </location>
</feature>
<feature type="domain" description="LiaF transmembrane" evidence="3">
    <location>
        <begin position="10"/>
        <end position="116"/>
    </location>
</feature>
<dbReference type="EMBL" id="BORC01000004">
    <property type="protein sequence ID" value="GIN62869.1"/>
    <property type="molecule type" value="Genomic_DNA"/>
</dbReference>
<keyword evidence="5" id="KW-1185">Reference proteome</keyword>
<evidence type="ECO:0000259" key="2">
    <source>
        <dbReference type="Pfam" id="PF09922"/>
    </source>
</evidence>
<dbReference type="InterPro" id="IPR024425">
    <property type="entry name" value="LiaF-like_C"/>
</dbReference>
<name>A0A920BUD5_9BACI</name>
<organism evidence="4 5">
    <name type="scientific">Robertmurraya siralis</name>
    <dbReference type="NCBI Taxonomy" id="77777"/>
    <lineage>
        <taxon>Bacteria</taxon>
        <taxon>Bacillati</taxon>
        <taxon>Bacillota</taxon>
        <taxon>Bacilli</taxon>
        <taxon>Bacillales</taxon>
        <taxon>Bacillaceae</taxon>
        <taxon>Robertmurraya</taxon>
    </lineage>
</organism>
<accession>A0A920BUD5</accession>
<evidence type="ECO:0000256" key="1">
    <source>
        <dbReference type="SAM" id="Phobius"/>
    </source>
</evidence>
<keyword evidence="1" id="KW-0812">Transmembrane</keyword>
<dbReference type="InterPro" id="IPR047793">
    <property type="entry name" value="LiaF_C"/>
</dbReference>
<dbReference type="OrthoDB" id="1953204at2"/>
<keyword evidence="1" id="KW-0472">Membrane</keyword>
<sequence length="258" mass="29428">MKQKSINQTLFALFLLALGIVLLLINIGVISLEMKELFVVLYPFFLLGIGLSLFISNLLRKERKKYTFSLLLLLFSCLLILDRFEVIVFKFADVWKLWPILIILLALSLLFKKSKWQIDIDFSTKKPAFSDSDQDEKKIVSGLIGEVSYNDSNWALEPMVLNNSIGDYFLDLSKAFIPERETPIIINGSIADIKMIIPENIPVNITANSKIGDVRIFDIKGNTLNRTVFYKTQGYDEATRKLKITINVKIGSIRIDKV</sequence>
<dbReference type="InterPro" id="IPR016975">
    <property type="entry name" value="Cell_wall_LiaF"/>
</dbReference>
<dbReference type="AlphaFoldDB" id="A0A920BUD5"/>
<dbReference type="GO" id="GO:0016020">
    <property type="term" value="C:membrane"/>
    <property type="evidence" value="ECO:0007669"/>
    <property type="project" value="InterPro"/>
</dbReference>
<evidence type="ECO:0000313" key="4">
    <source>
        <dbReference type="EMBL" id="GIN62869.1"/>
    </source>
</evidence>
<feature type="transmembrane region" description="Helical" evidence="1">
    <location>
        <begin position="12"/>
        <end position="32"/>
    </location>
</feature>
<dbReference type="NCBIfam" id="NF040535">
    <property type="entry name" value="LiaF_C_term"/>
    <property type="match status" value="1"/>
</dbReference>
<protein>
    <recommendedName>
        <fullName evidence="6">Cell wall-active antibiotics response LiaF-like C-terminal domain-containing protein</fullName>
    </recommendedName>
</protein>
<dbReference type="InterPro" id="IPR054331">
    <property type="entry name" value="LiaF_TM"/>
</dbReference>
<gene>
    <name evidence="4" type="ORF">J27TS8_28620</name>
</gene>
<proteinExistence type="predicted"/>
<feature type="transmembrane region" description="Helical" evidence="1">
    <location>
        <begin position="38"/>
        <end position="59"/>
    </location>
</feature>
<feature type="domain" description="Cell wall-active antibiotics response LiaF-like C-terminal" evidence="2">
    <location>
        <begin position="144"/>
        <end position="255"/>
    </location>
</feature>
<comment type="caution">
    <text evidence="4">The sequence shown here is derived from an EMBL/GenBank/DDBJ whole genome shotgun (WGS) entry which is preliminary data.</text>
</comment>
<evidence type="ECO:0000313" key="5">
    <source>
        <dbReference type="Proteomes" id="UP000682111"/>
    </source>
</evidence>
<dbReference type="Pfam" id="PF22570">
    <property type="entry name" value="LiaF-TM"/>
    <property type="match status" value="1"/>
</dbReference>
<dbReference type="PIRSF" id="PIRSF031509">
    <property type="entry name" value="Cell_wall_LiaF/YvqF"/>
    <property type="match status" value="1"/>
</dbReference>
<keyword evidence="1" id="KW-1133">Transmembrane helix</keyword>
<evidence type="ECO:0008006" key="6">
    <source>
        <dbReference type="Google" id="ProtNLM"/>
    </source>
</evidence>
<dbReference type="Proteomes" id="UP000682111">
    <property type="component" value="Unassembled WGS sequence"/>
</dbReference>
<evidence type="ECO:0000259" key="3">
    <source>
        <dbReference type="Pfam" id="PF22570"/>
    </source>
</evidence>
<feature type="transmembrane region" description="Helical" evidence="1">
    <location>
        <begin position="66"/>
        <end position="89"/>
    </location>
</feature>
<reference evidence="4" key="1">
    <citation type="submission" date="2021-03" db="EMBL/GenBank/DDBJ databases">
        <title>Antimicrobial resistance genes in bacteria isolated from Japanese honey, and their potential for conferring macrolide and lincosamide resistance in the American foulbrood pathogen Paenibacillus larvae.</title>
        <authorList>
            <person name="Okamoto M."/>
            <person name="Kumagai M."/>
            <person name="Kanamori H."/>
            <person name="Takamatsu D."/>
        </authorList>
    </citation>
    <scope>NUCLEOTIDE SEQUENCE</scope>
    <source>
        <strain evidence="4">J27TS8</strain>
    </source>
</reference>